<evidence type="ECO:0000256" key="2">
    <source>
        <dbReference type="SAM" id="SignalP"/>
    </source>
</evidence>
<feature type="region of interest" description="Disordered" evidence="1">
    <location>
        <begin position="411"/>
        <end position="430"/>
    </location>
</feature>
<keyword evidence="4" id="KW-1185">Reference proteome</keyword>
<feature type="chain" id="PRO_5047377911" evidence="2">
    <location>
        <begin position="33"/>
        <end position="512"/>
    </location>
</feature>
<protein>
    <submittedName>
        <fullName evidence="3">Uncharacterized protein</fullName>
    </submittedName>
</protein>
<evidence type="ECO:0000313" key="4">
    <source>
        <dbReference type="Proteomes" id="UP001382904"/>
    </source>
</evidence>
<evidence type="ECO:0000256" key="1">
    <source>
        <dbReference type="SAM" id="MobiDB-lite"/>
    </source>
</evidence>
<feature type="compositionally biased region" description="Basic and acidic residues" evidence="1">
    <location>
        <begin position="280"/>
        <end position="290"/>
    </location>
</feature>
<accession>A0ABU8UCQ9</accession>
<name>A0ABU8UCQ9_9ACTN</name>
<feature type="compositionally biased region" description="Low complexity" evidence="1">
    <location>
        <begin position="233"/>
        <end position="264"/>
    </location>
</feature>
<dbReference type="InterPro" id="IPR011050">
    <property type="entry name" value="Pectin_lyase_fold/virulence"/>
</dbReference>
<organism evidence="3 4">
    <name type="scientific">Streptomyces caledonius</name>
    <dbReference type="NCBI Taxonomy" id="3134107"/>
    <lineage>
        <taxon>Bacteria</taxon>
        <taxon>Bacillati</taxon>
        <taxon>Actinomycetota</taxon>
        <taxon>Actinomycetes</taxon>
        <taxon>Kitasatosporales</taxon>
        <taxon>Streptomycetaceae</taxon>
        <taxon>Streptomyces</taxon>
    </lineage>
</organism>
<reference evidence="3 4" key="1">
    <citation type="submission" date="2024-03" db="EMBL/GenBank/DDBJ databases">
        <title>Novel Streptomyces species of biotechnological and ecological value are a feature of Machair soil.</title>
        <authorList>
            <person name="Prole J.R."/>
            <person name="Goodfellow M."/>
            <person name="Allenby N."/>
            <person name="Ward A.C."/>
        </authorList>
    </citation>
    <scope>NUCLEOTIDE SEQUENCE [LARGE SCALE GENOMIC DNA]</scope>
    <source>
        <strain evidence="3 4">MS1.HAVA.3</strain>
    </source>
</reference>
<dbReference type="SUPFAM" id="SSF51126">
    <property type="entry name" value="Pectin lyase-like"/>
    <property type="match status" value="1"/>
</dbReference>
<comment type="caution">
    <text evidence="3">The sequence shown here is derived from an EMBL/GenBank/DDBJ whole genome shotgun (WGS) entry which is preliminary data.</text>
</comment>
<evidence type="ECO:0000313" key="3">
    <source>
        <dbReference type="EMBL" id="MEJ8645679.1"/>
    </source>
</evidence>
<feature type="region of interest" description="Disordered" evidence="1">
    <location>
        <begin position="223"/>
        <end position="304"/>
    </location>
</feature>
<feature type="signal peptide" evidence="2">
    <location>
        <begin position="1"/>
        <end position="32"/>
    </location>
</feature>
<sequence length="512" mass="51615">MARRRKAASRLVSAGLVAGAMATALSVPYAHADGGDGGVEVLCSVAELASAMRAANASAGADTIRLAPKCTYRLTEPDSGNPANGLPEITSEITIEGGRGTTIVRAATAPRFRVLAVTATGALTLNRTTVSGGDATDCPAFGSGVCGGGIAAIGALNLNHSTVKDNTARSDFFAEGGGVHAGGPTAVNHSVLSNNTVVYDGTEPSSAIGGGLLTFGPLSMKKSRLSRNSVSVAPGRTASRSARGSSPSLARRSRRASSATTARPPGRRCPGRARRGSGRAGERDGDRVHDSGNVSSAPDGTAAGGGVAANFPLVMRDVTITDNTAAAPRGIATAGGLQVGPSGDVEISRSIVRGDRAVAEGGTAQGGGIASASGGALRAVDVRITRNVATAEGGTAQGGGLFNAVGTSTLTGGSVTRNRADDDGGGSSNCRGQCRWTTRRSTATGRTTADRWGRFRAAPAERRGGDLATKSSDADGPPAGRPRRRGARRGQQPPSRKHRRGQRAHRRGSDRA</sequence>
<dbReference type="Proteomes" id="UP001382904">
    <property type="component" value="Unassembled WGS sequence"/>
</dbReference>
<feature type="compositionally biased region" description="Basic residues" evidence="1">
    <location>
        <begin position="495"/>
        <end position="506"/>
    </location>
</feature>
<dbReference type="EMBL" id="JBBKAM010000004">
    <property type="protein sequence ID" value="MEJ8645679.1"/>
    <property type="molecule type" value="Genomic_DNA"/>
</dbReference>
<proteinExistence type="predicted"/>
<feature type="compositionally biased region" description="Basic residues" evidence="1">
    <location>
        <begin position="265"/>
        <end position="277"/>
    </location>
</feature>
<keyword evidence="2" id="KW-0732">Signal</keyword>
<feature type="region of interest" description="Disordered" evidence="1">
    <location>
        <begin position="439"/>
        <end position="512"/>
    </location>
</feature>
<gene>
    <name evidence="3" type="ORF">WKI68_39665</name>
</gene>
<feature type="compositionally biased region" description="Basic and acidic residues" evidence="1">
    <location>
        <begin position="448"/>
        <end position="465"/>
    </location>
</feature>